<accession>A0AAD5RI72</accession>
<evidence type="ECO:0000256" key="6">
    <source>
        <dbReference type="ARBA" id="ARBA00023049"/>
    </source>
</evidence>
<dbReference type="SUPFAM" id="SSF55486">
    <property type="entry name" value="Metalloproteases ('zincins'), catalytic domain"/>
    <property type="match status" value="1"/>
</dbReference>
<dbReference type="GO" id="GO:0046872">
    <property type="term" value="F:metal ion binding"/>
    <property type="evidence" value="ECO:0007669"/>
    <property type="project" value="UniProtKB-KW"/>
</dbReference>
<evidence type="ECO:0000313" key="8">
    <source>
        <dbReference type="EMBL" id="KAJ2894792.1"/>
    </source>
</evidence>
<protein>
    <recommendedName>
        <fullName evidence="10">Archaemetzincin-2</fullName>
    </recommendedName>
</protein>
<evidence type="ECO:0000256" key="1">
    <source>
        <dbReference type="ARBA" id="ARBA00001947"/>
    </source>
</evidence>
<dbReference type="AlphaFoldDB" id="A0AAD5RI72"/>
<comment type="caution">
    <text evidence="8">The sequence shown here is derived from an EMBL/GenBank/DDBJ whole genome shotgun (WGS) entry which is preliminary data.</text>
</comment>
<name>A0AAD5RI72_9PEZI</name>
<reference evidence="8" key="1">
    <citation type="submission" date="2022-07" db="EMBL/GenBank/DDBJ databases">
        <title>Draft genome sequence of Zalerion maritima ATCC 34329, a (micro)plastics degrading marine fungus.</title>
        <authorList>
            <person name="Paco A."/>
            <person name="Goncalves M.F.M."/>
            <person name="Rocha-Santos T.A.P."/>
            <person name="Alves A."/>
        </authorList>
    </citation>
    <scope>NUCLEOTIDE SEQUENCE</scope>
    <source>
        <strain evidence="8">ATCC 34329</strain>
    </source>
</reference>
<keyword evidence="6" id="KW-0482">Metalloprotease</keyword>
<dbReference type="InterPro" id="IPR012962">
    <property type="entry name" value="Pept_M54_archaemetzincn"/>
</dbReference>
<dbReference type="Gene3D" id="3.40.390.10">
    <property type="entry name" value="Collagenase (Catalytic Domain)"/>
    <property type="match status" value="1"/>
</dbReference>
<keyword evidence="4" id="KW-0378">Hydrolase</keyword>
<evidence type="ECO:0008006" key="10">
    <source>
        <dbReference type="Google" id="ProtNLM"/>
    </source>
</evidence>
<evidence type="ECO:0000313" key="9">
    <source>
        <dbReference type="Proteomes" id="UP001201980"/>
    </source>
</evidence>
<dbReference type="EMBL" id="JAKWBI020000456">
    <property type="protein sequence ID" value="KAJ2894792.1"/>
    <property type="molecule type" value="Genomic_DNA"/>
</dbReference>
<keyword evidence="5" id="KW-0862">Zinc</keyword>
<comment type="cofactor">
    <cofactor evidence="1">
        <name>Zn(2+)</name>
        <dbReference type="ChEBI" id="CHEBI:29105"/>
    </cofactor>
</comment>
<organism evidence="8 9">
    <name type="scientific">Zalerion maritima</name>
    <dbReference type="NCBI Taxonomy" id="339359"/>
    <lineage>
        <taxon>Eukaryota</taxon>
        <taxon>Fungi</taxon>
        <taxon>Dikarya</taxon>
        <taxon>Ascomycota</taxon>
        <taxon>Pezizomycotina</taxon>
        <taxon>Sordariomycetes</taxon>
        <taxon>Lulworthiomycetidae</taxon>
        <taxon>Lulworthiales</taxon>
        <taxon>Lulworthiaceae</taxon>
        <taxon>Zalerion</taxon>
    </lineage>
</organism>
<evidence type="ECO:0000256" key="2">
    <source>
        <dbReference type="ARBA" id="ARBA00022670"/>
    </source>
</evidence>
<dbReference type="GO" id="GO:0008237">
    <property type="term" value="F:metallopeptidase activity"/>
    <property type="evidence" value="ECO:0007669"/>
    <property type="project" value="UniProtKB-KW"/>
</dbReference>
<evidence type="ECO:0000256" key="7">
    <source>
        <dbReference type="SAM" id="MobiDB-lite"/>
    </source>
</evidence>
<keyword evidence="3" id="KW-0479">Metal-binding</keyword>
<gene>
    <name evidence="8" type="ORF">MKZ38_007221</name>
</gene>
<dbReference type="PANTHER" id="PTHR15910">
    <property type="entry name" value="ARCHAEMETZINCIN"/>
    <property type="match status" value="1"/>
</dbReference>
<feature type="region of interest" description="Disordered" evidence="7">
    <location>
        <begin position="122"/>
        <end position="153"/>
    </location>
</feature>
<proteinExistence type="predicted"/>
<dbReference type="Pfam" id="PF07998">
    <property type="entry name" value="Peptidase_M54"/>
    <property type="match status" value="1"/>
</dbReference>
<dbReference type="Proteomes" id="UP001201980">
    <property type="component" value="Unassembled WGS sequence"/>
</dbReference>
<evidence type="ECO:0000256" key="4">
    <source>
        <dbReference type="ARBA" id="ARBA00022801"/>
    </source>
</evidence>
<sequence>MASSKCQHPSIYLAPSPHADEVGFQRTPLEKRIGATTRSGRAPKTLDLTEDDISGSFPAPLVLPDDDLAHDPKCPPQSLRSWINNKVDYNPPTSRRCVVYVADAPEISSGVEFMRGWMKPNMAVSSSKSRKRKRAATKPTSPEDVLEGGAGGGVPLPKAEDVVKYLGAFYHGLEVKAPAPSRLRFVPWDASGSDDYVGFQTSKDNCVRVRTRPSPDGRATRQLNLSDLLDGLMDALPERAYSIALMVHHDLYEDEEDDFCCGRAYGASRICVVSSFRYHPDFDAGEGVDRAHMWPASHCAKYVDRVCGVKQTQSKSRVGGGGRRCSVADGESRQGAMHKAVSEVLPLPLPSSNDDLHHLWLSRFVRTASHELGHCMAIDHCVYYACVMQSTAGLVEDGRQPPYMCPVCLAKMTSSLHSFNRKANGERDVKSADTPEKYVVDRYRALLAVMEEKKWQKTGLFVGFRGWLEARLRQVDEDRAAIFSH</sequence>
<keyword evidence="9" id="KW-1185">Reference proteome</keyword>
<dbReference type="GO" id="GO:0006508">
    <property type="term" value="P:proteolysis"/>
    <property type="evidence" value="ECO:0007669"/>
    <property type="project" value="UniProtKB-KW"/>
</dbReference>
<keyword evidence="2" id="KW-0645">Protease</keyword>
<evidence type="ECO:0000256" key="3">
    <source>
        <dbReference type="ARBA" id="ARBA00022723"/>
    </source>
</evidence>
<dbReference type="PANTHER" id="PTHR15910:SF1">
    <property type="entry name" value="ARCHAEMETZINCIN-2"/>
    <property type="match status" value="1"/>
</dbReference>
<dbReference type="InterPro" id="IPR024079">
    <property type="entry name" value="MetalloPept_cat_dom_sf"/>
</dbReference>
<dbReference type="CDD" id="cd11375">
    <property type="entry name" value="Peptidase_M54"/>
    <property type="match status" value="1"/>
</dbReference>
<evidence type="ECO:0000256" key="5">
    <source>
        <dbReference type="ARBA" id="ARBA00022833"/>
    </source>
</evidence>